<evidence type="ECO:0000313" key="5">
    <source>
        <dbReference type="Proteomes" id="UP000008718"/>
    </source>
</evidence>
<feature type="compositionally biased region" description="Basic and acidic residues" evidence="1">
    <location>
        <begin position="3554"/>
        <end position="3571"/>
    </location>
</feature>
<feature type="region of interest" description="Disordered" evidence="1">
    <location>
        <begin position="3172"/>
        <end position="3315"/>
    </location>
</feature>
<dbReference type="Gene3D" id="3.30.210.10">
    <property type="entry name" value="DNA polymerase, thumb domain"/>
    <property type="match status" value="5"/>
</dbReference>
<dbReference type="KEGG" id="ppn:Palpr_2962"/>
<feature type="domain" description="MBG" evidence="3">
    <location>
        <begin position="820"/>
        <end position="896"/>
    </location>
</feature>
<dbReference type="Proteomes" id="UP000008718">
    <property type="component" value="Chromosome"/>
</dbReference>
<reference evidence="4 5" key="2">
    <citation type="journal article" date="2011" name="Stand. Genomic Sci.">
        <title>Complete genome sequence of Paludibacter propionicigenes type strain (WB4).</title>
        <authorList>
            <person name="Gronow S."/>
            <person name="Munk C."/>
            <person name="Lapidus A."/>
            <person name="Nolan M."/>
            <person name="Lucas S."/>
            <person name="Hammon N."/>
            <person name="Deshpande S."/>
            <person name="Cheng J.F."/>
            <person name="Tapia R."/>
            <person name="Han C."/>
            <person name="Goodwin L."/>
            <person name="Pitluck S."/>
            <person name="Liolios K."/>
            <person name="Ivanova N."/>
            <person name="Mavromatis K."/>
            <person name="Mikhailova N."/>
            <person name="Pati A."/>
            <person name="Chen A."/>
            <person name="Palaniappan K."/>
            <person name="Land M."/>
            <person name="Hauser L."/>
            <person name="Chang Y.J."/>
            <person name="Jeffries C.D."/>
            <person name="Brambilla E."/>
            <person name="Rohde M."/>
            <person name="Goker M."/>
            <person name="Detter J.C."/>
            <person name="Woyke T."/>
            <person name="Bristow J."/>
            <person name="Eisen J.A."/>
            <person name="Markowitz V."/>
            <person name="Hugenholtz P."/>
            <person name="Kyrpides N.C."/>
            <person name="Klenk H.P."/>
        </authorList>
    </citation>
    <scope>NUCLEOTIDE SEQUENCE [LARGE SCALE GENOMIC DNA]</scope>
    <source>
        <strain evidence="5">DSM 17365 / JCM 13257 / WB4</strain>
    </source>
</reference>
<proteinExistence type="predicted"/>
<feature type="compositionally biased region" description="Basic and acidic residues" evidence="1">
    <location>
        <begin position="3584"/>
        <end position="3601"/>
    </location>
</feature>
<dbReference type="eggNOG" id="COG2911">
    <property type="taxonomic scope" value="Bacteria"/>
</dbReference>
<feature type="compositionally biased region" description="Basic and acidic residues" evidence="1">
    <location>
        <begin position="3052"/>
        <end position="3061"/>
    </location>
</feature>
<feature type="domain" description="MBG" evidence="3">
    <location>
        <begin position="316"/>
        <end position="392"/>
    </location>
</feature>
<dbReference type="InterPro" id="IPR013783">
    <property type="entry name" value="Ig-like_fold"/>
</dbReference>
<evidence type="ECO:0000256" key="1">
    <source>
        <dbReference type="SAM" id="MobiDB-lite"/>
    </source>
</evidence>
<dbReference type="Pfam" id="PF18657">
    <property type="entry name" value="YDG"/>
    <property type="match status" value="2"/>
</dbReference>
<dbReference type="SUPFAM" id="SSF49373">
    <property type="entry name" value="Invasin/intimin cell-adhesion fragments"/>
    <property type="match status" value="4"/>
</dbReference>
<dbReference type="Pfam" id="PF18676">
    <property type="entry name" value="MBG_2"/>
    <property type="match status" value="13"/>
</dbReference>
<feature type="domain" description="MBG" evidence="3">
    <location>
        <begin position="1239"/>
        <end position="1315"/>
    </location>
</feature>
<feature type="region of interest" description="Disordered" evidence="1">
    <location>
        <begin position="3052"/>
        <end position="3134"/>
    </location>
</feature>
<dbReference type="SUPFAM" id="SSF49313">
    <property type="entry name" value="Cadherin-like"/>
    <property type="match status" value="6"/>
</dbReference>
<keyword evidence="5" id="KW-1185">Reference proteome</keyword>
<evidence type="ECO:0000313" key="4">
    <source>
        <dbReference type="EMBL" id="ADQ81091.1"/>
    </source>
</evidence>
<feature type="region of interest" description="Disordered" evidence="1">
    <location>
        <begin position="3367"/>
        <end position="3722"/>
    </location>
</feature>
<feature type="compositionally biased region" description="Basic and acidic residues" evidence="1">
    <location>
        <begin position="3524"/>
        <end position="3541"/>
    </location>
</feature>
<feature type="domain" description="MBG" evidence="3">
    <location>
        <begin position="1999"/>
        <end position="2069"/>
    </location>
</feature>
<dbReference type="STRING" id="694427.Palpr_2962"/>
<accession>E4T0M7</accession>
<reference key="1">
    <citation type="submission" date="2010-11" db="EMBL/GenBank/DDBJ databases">
        <title>The complete genome of Paludibacter propionicigenes DSM 17365.</title>
        <authorList>
            <consortium name="US DOE Joint Genome Institute (JGI-PGF)"/>
            <person name="Lucas S."/>
            <person name="Copeland A."/>
            <person name="Lapidus A."/>
            <person name="Bruce D."/>
            <person name="Goodwin L."/>
            <person name="Pitluck S."/>
            <person name="Kyrpides N."/>
            <person name="Mavromatis K."/>
            <person name="Ivanova N."/>
            <person name="Munk A.C."/>
            <person name="Brettin T."/>
            <person name="Detter J.C."/>
            <person name="Han C."/>
            <person name="Tapia R."/>
            <person name="Land M."/>
            <person name="Hauser L."/>
            <person name="Markowitz V."/>
            <person name="Cheng J.-F."/>
            <person name="Hugenholtz P."/>
            <person name="Woyke T."/>
            <person name="Wu D."/>
            <person name="Gronow S."/>
            <person name="Wellnitz S."/>
            <person name="Brambilla E."/>
            <person name="Klenk H.-P."/>
            <person name="Eisen J.A."/>
        </authorList>
    </citation>
    <scope>NUCLEOTIDE SEQUENCE</scope>
    <source>
        <strain>WB4</strain>
    </source>
</reference>
<feature type="domain" description="MBG" evidence="3">
    <location>
        <begin position="2230"/>
        <end position="2301"/>
    </location>
</feature>
<feature type="domain" description="MBG" evidence="3">
    <location>
        <begin position="2076"/>
        <end position="2147"/>
    </location>
</feature>
<dbReference type="InterPro" id="IPR041286">
    <property type="entry name" value="MBG_2"/>
</dbReference>
<dbReference type="PROSITE" id="PS00018">
    <property type="entry name" value="EF_HAND_1"/>
    <property type="match status" value="15"/>
</dbReference>
<feature type="compositionally biased region" description="Basic and acidic residues" evidence="1">
    <location>
        <begin position="3494"/>
        <end position="3511"/>
    </location>
</feature>
<dbReference type="InterPro" id="IPR018247">
    <property type="entry name" value="EF_Hand_1_Ca_BS"/>
</dbReference>
<feature type="domain" description="MBG" evidence="3">
    <location>
        <begin position="988"/>
        <end position="1064"/>
    </location>
</feature>
<protein>
    <submittedName>
        <fullName evidence="4">Ig family protein</fullName>
    </submittedName>
</protein>
<dbReference type="Gene3D" id="2.60.40.10">
    <property type="entry name" value="Immunoglobulins"/>
    <property type="match status" value="6"/>
</dbReference>
<feature type="domain" description="MBG" evidence="3">
    <location>
        <begin position="484"/>
        <end position="560"/>
    </location>
</feature>
<evidence type="ECO:0000259" key="3">
    <source>
        <dbReference type="Pfam" id="PF18676"/>
    </source>
</evidence>
<dbReference type="Pfam" id="PF05345">
    <property type="entry name" value="He_PIG"/>
    <property type="match status" value="6"/>
</dbReference>
<organism evidence="4 5">
    <name type="scientific">Paludibacter propionicigenes (strain DSM 17365 / JCM 13257 / WB4)</name>
    <dbReference type="NCBI Taxonomy" id="694427"/>
    <lineage>
        <taxon>Bacteria</taxon>
        <taxon>Pseudomonadati</taxon>
        <taxon>Bacteroidota</taxon>
        <taxon>Bacteroidia</taxon>
        <taxon>Bacteroidales</taxon>
        <taxon>Paludibacteraceae</taxon>
        <taxon>Paludibacter</taxon>
    </lineage>
</organism>
<feature type="domain" description="MBG" evidence="3">
    <location>
        <begin position="652"/>
        <end position="728"/>
    </location>
</feature>
<dbReference type="HOGENOM" id="CLU_224076_0_0_10"/>
<dbReference type="InterPro" id="IPR041248">
    <property type="entry name" value="YDG"/>
</dbReference>
<gene>
    <name evidence="4" type="ordered locus">Palpr_2962</name>
</gene>
<feature type="compositionally biased region" description="Basic and acidic residues" evidence="1">
    <location>
        <begin position="3614"/>
        <end position="3631"/>
    </location>
</feature>
<dbReference type="Gene3D" id="3.30.160.710">
    <property type="match status" value="3"/>
</dbReference>
<dbReference type="GO" id="GO:0005509">
    <property type="term" value="F:calcium ion binding"/>
    <property type="evidence" value="ECO:0007669"/>
    <property type="project" value="InterPro"/>
</dbReference>
<dbReference type="GO" id="GO:0016020">
    <property type="term" value="C:membrane"/>
    <property type="evidence" value="ECO:0007669"/>
    <property type="project" value="InterPro"/>
</dbReference>
<dbReference type="InterPro" id="IPR037160">
    <property type="entry name" value="DNA_Pol_thumb_sf"/>
</dbReference>
<dbReference type="InterPro" id="IPR008964">
    <property type="entry name" value="Invasin/intimin_cell_adhesion"/>
</dbReference>
<dbReference type="OrthoDB" id="1071848at2"/>
<feature type="domain" description="MBG" evidence="3">
    <location>
        <begin position="1156"/>
        <end position="1232"/>
    </location>
</feature>
<name>E4T0M7_PALPW</name>
<feature type="domain" description="YDG" evidence="2">
    <location>
        <begin position="1745"/>
        <end position="1822"/>
    </location>
</feature>
<dbReference type="InterPro" id="IPR015919">
    <property type="entry name" value="Cadherin-like_sf"/>
</dbReference>
<evidence type="ECO:0000259" key="2">
    <source>
        <dbReference type="Pfam" id="PF18657"/>
    </source>
</evidence>
<dbReference type="Gene3D" id="2.60.40.1080">
    <property type="match status" value="2"/>
</dbReference>
<dbReference type="EMBL" id="CP002345">
    <property type="protein sequence ID" value="ADQ81091.1"/>
    <property type="molecule type" value="Genomic_DNA"/>
</dbReference>
<feature type="domain" description="MBG" evidence="3">
    <location>
        <begin position="2307"/>
        <end position="2378"/>
    </location>
</feature>
<feature type="compositionally biased region" description="Basic and acidic residues" evidence="1">
    <location>
        <begin position="3644"/>
        <end position="3661"/>
    </location>
</feature>
<feature type="domain" description="YDG" evidence="2">
    <location>
        <begin position="1832"/>
        <end position="1908"/>
    </location>
</feature>
<feature type="domain" description="MBG" evidence="3">
    <location>
        <begin position="2153"/>
        <end position="2224"/>
    </location>
</feature>
<sequence length="4007" mass="402976">MKTIIPIVNDIKDTIMSKFKTIFLLLAFTMLANFSVVAQSPGGDPPAPFAVTGTGSYCTGGTGVAVGLAGSETGVTYTLYKGAVAQTPTVDGTGSAISFGNQLIGTYTVKGSSPLGTTDMTGTANVTLKPAFAISSQSTDTQTITYGGTFTSISVTATGSGLTYQWYSNSSASTTGGTSLGTDNGAQTNSYTPQANTIGTLYYYCIVNGDCGTLTSAVSGAFVVNQITQSISFNSLSSKTYGDASFTVSATGGASGNPVTFTSSDNNVATCTGTNGSTITIIAAGSCTIYANQAGNTNYSAAAQVGQTFTVDKKSLTVTADNKSKVYDGSVFSPFTVTYSGFISGESVGNLGGTLAYSGTATTATAVGTGYVITPSGLTSSNYAISFVNGTLDITKASQSITFGALSNKTYGDADFGPGGTSLTSGINAITYVSSNTAVATIVSGQIHIVGAGTTTITASQAASADYSAASDVSQSFTVDKKSLTVTADNKSKVYDGSVFSPFTVTYSGFISGESVGNLGGTLAYSGTATTATAVGTGYVITPSGLTSSNYAISFVNGTLDITKASQSITFGALSNKTYGDADFGPGGTSLTSGINAITYVSSNTAVATIVSGQIHIVGAGTTTITASQAASADYSAASDVSQSFTVDKKSLTVTADNKSKVYDGSVFSPFTVTYSGFISGESVGNLGGTLAYSGTATTATAVGIGYVITPSGLTSSNYAISFVNGTLDITKATQSITFGALSNKTYGDADFGPGATSVTSGINAITYVSSNTAVATIVSGQIHIVGAGTTTITASQAASADYSAASDVSQSFTVDKKSLTVTADNKSKVYDGSVFSPFTVTYSGFISGESVGNLGGTLAYSGTATTATAVGTGYVITPSGLTSSNYAISFVNGTLDITKATQSITFGALSNKTYGDADFGPGATSVTSGINAITYVSSNTAVATIVSGQIHIVGAGTTTITASQAASADYSAASDVSQSFTVDKKSLTVTADNKSKVYDGSVFSPFTVTYSGFISGESVGNLGGTLAYSGTATTATAVGTGYVITPSGLTSSNYAISFVNGTLDITKATQSITFGALSNKTYGDADFGPGATSVTSGINAITYVSSNTAVATIVSGQIHIVGAGTTTITASQAASADYSAASDVSQSFTVDKKSLTVTADNKSKVYDGSVFSPFTVTYSGFISGESVGNLGGTLAYSGTATTATAVGIGYVIIPEGVISSNYTITFVAGKLDITKKTLTITAEDKTKVYDGSVYSPFTVTYSGFATGDDTSSLGGTLVYNGTARVATNVGTNYTIIPSGLTSTNYDIDYVNGTLDITSKAQTITFDLLPTKTYNDPNFNLTATASSGLPVSYVSSNTSVATISGNTVTIVSAGSTDITASQSGNSNYTAATDVVRTLTVGKANQVLTLSPLPVGTLPLKDFNSTPVQVTAISSSGLPVSISLGSGSAATLNGSNQLVSIGQTGTVVINLNQAGDDNYNSKSESYTFDVVKSNQTITFNALSSVIYSPGLNVDLAGKATTDSPLAISYTVVSGPATISGTELSITGAGAVVIKASQAGDAAWNPATDATQTLTVGKATPMITNFYDLTKNYGDASFTLNASSSSTGSFTYNSSDTSVASIIGNIVTIVGTGTTTLTANQGFDDNYAAVSTTATLIVGVNTQSISFGALTTKTYGDLPYDVSAVGGASSKPVTFSSSDNTIATCTGVNGSIITIIAAGSCTIYANQEGDANYSAANQVSQLLTVNKKELVISGITVPNKVYDGTNAATLNGATLTGKVGSDDVTLTGGTGVFDNKNVGTSKNVTASGFSLTGTKAGNYVISAQPSGLSADIIKRTLTITGATVANKPYDATTTATLNGATLSEVAGSDDVTLDGGIAMFADKNVGMAIPVSVTGYILGGTDKNNYLLSGQPSGLTADITARAITITADAKSKIYGDVDPVFTVQITSGAIQGSDVAGGSLARIIGENVGTYAINQGTYSYGSNYIETFVSKDLTIAKQTITITADTKSKTYGDIDPLFTAQVTSGTIKTGDVATGSMTRVLGENVGTYAINQGTYTYGSNYTETFVSNDLDIGKRTISITADAKSKAYGDVDPAFSAQVTSGTIKTGDVAAGSMTRVSGENVGIYAINQGTYTYGSNYTETFVSKDLTIAKQTITITADTKSKTYGDIDPLFTAQVISGTIKTGDVATGSMSRVPGENVGTYAINQGTYTYGSNYTETFVSKDLTIGKRTITITADAKSKMYGDTDPVFTAQITSGAIQGSDVATGSLSRLTGEAVGTYSINKNTYTYGSNYAETFVNNNLSIQKRAITITADAKNKMYGDADPTLTAQVTSGTIQGSDAASGSLTRAAGENAGTYAINQGTYTYGGNYAETFVTKDLTIAKRNQTITFNALTSKTYIDPDFELTATASSGLPVAYTSSNTAIATITGSTVKIVGVGNASITAKQEGDANYNAATDVTQSLTVTNITPSNLVYTSPVVYVAGKSIKSLNPTVQGGYVTDYSVSPALPVGLSIDHATGIISGTPTATVAASNYTVTASNTEGSATFSLNITVNDPIVTVGVPPANLSYATPLVFVAGKAITALSPSVSGGIATNYTINPALPTGLSINSNTGVISGTPTVVSAESTYLVTASNDDGSTTFSVDITVNDPTITTGVGPSNLSYTTPLVYIEGKAITALSPSIEGGAATNYSVIPALPTGLTIDNTTGVISGTPTSVTSESSYQITARNSYGNTAFEVNITINSGSVTTGVAPANLSYASPAVYAVGTAITPLTSTVSGGAVSSYTVSPALPSGLTLNAVTGSITGTPTAATAVSVYQITATNSYGSTSFDVILTVNAAGGITGIAPSNLSYASPSVYAVGAAITALSPTVTGSVSSYSVSPALPNGLTLDAVTGIITGTPTAVSGATNYTVTASNETGSTSAIISITVNAAGGVTGVAPSNLKYATPVVYSVGSSVSLTPSVTGSVDSYSLNTALPSGLTLNASSGTISGTPTAASAATNYLVTATNATGSTSFTLNIRISEAPVIAGDTNGDGKITFPEIAGDTNGDGKIDETEIAGDKDGDGKITAPEIAGDTNGDGKIDGTEIVGDTNGDGKITAPEIAGDADGDGKITAPEIAGDINGDGKITSPEIVGDTNGDGMIVGTEIAGDTNGDGKITAPEIAGDADGDGKITAPEIAGDINGDGKITAPEIAGDTNGDGKIDGTEIVGDTNGDGKITAPEIAGDADGDGKITAPEIAGDINGDGKITAPEIAGDTNGDGKIDGTEIVGDTNGDGKITAPEIAGDADGDGKITAPEIAGDINGDGKITSPEIVGDTNGDGMIDGTEIAGDTNGDGKITVPEIAGDADGDGKITAPEIAGDINGDGKITAPEIAGDTNGDGKIDGTEIVGDTNGDGKITAPEIAGDADGDGKITDPEIAGDINGDGKITSPEIVGDTNGDGKIDGTEIVGDTNGDGKITAPEIAGDADGDGKITAPEIAGDINGDGKITAPEIAGDTNGDGKIDGTEIAGDKDGDGKITSPEIAGDTNGDGKVDGTEIAGDKDGDGKIISPEIVGDTNGDGKIDGTEIAGDKDGDGKITSPEIAGDTNGDGKVDGTEIAGDKDGDGKIISPEIVGDTNGDGKIDGTEIAGDKDGDGKVTSPEIGGDTNGDGKIDGTEIAGDKDGDGKVTSPEIAGDTNGDGKIDGTEIAGDANGDGKITSPEIAGDTNGDGKVTSPEIVGDTNGDGKIDGTEIAGDSDGDGQITSSDIPAITIDAINNATPIEGCENTNVMFGYSVLTGTPTQYKITFAVSAIAVGIHNIDYTNLPTSSNTGTLSFAIPNGIPDGVYKGTLQFKDEFGIESAAYEFQFVVNVSSDYIVKKFDDVVLCDNSNNRFTAYQWYKDGIAIQGATEQFYCDPAGLVGSYSVEVTTKDGQKIKTCQKPFNSPVKKSVKAYPNPVQINQEVTVQMSGFDNIELKGAKLTVVDMKGNLIHRSNKVEASNSLSLPPVSGVYAGHVVTANGTDYVFKVIVTK</sequence>
<feature type="domain" description="MBG" evidence="3">
    <location>
        <begin position="1922"/>
        <end position="1993"/>
    </location>
</feature>